<sequence length="80" mass="9186">MNLYIWEYSEGSGGGCDVGGSSSKGLYFKLHETIRRKARITKKEMLCTSFLSFLYTLEESRNTKAFQLDADYDVTQQRNT</sequence>
<protein>
    <submittedName>
        <fullName evidence="1">CLUMA_CG003170, isoform A</fullName>
    </submittedName>
</protein>
<proteinExistence type="predicted"/>
<organism evidence="1 2">
    <name type="scientific">Clunio marinus</name>
    <dbReference type="NCBI Taxonomy" id="568069"/>
    <lineage>
        <taxon>Eukaryota</taxon>
        <taxon>Metazoa</taxon>
        <taxon>Ecdysozoa</taxon>
        <taxon>Arthropoda</taxon>
        <taxon>Hexapoda</taxon>
        <taxon>Insecta</taxon>
        <taxon>Pterygota</taxon>
        <taxon>Neoptera</taxon>
        <taxon>Endopterygota</taxon>
        <taxon>Diptera</taxon>
        <taxon>Nematocera</taxon>
        <taxon>Chironomoidea</taxon>
        <taxon>Chironomidae</taxon>
        <taxon>Clunio</taxon>
    </lineage>
</organism>
<dbReference type="AlphaFoldDB" id="A0A1J1HMZ3"/>
<reference evidence="1 2" key="1">
    <citation type="submission" date="2015-04" db="EMBL/GenBank/DDBJ databases">
        <authorList>
            <person name="Syromyatnikov M.Y."/>
            <person name="Popov V.N."/>
        </authorList>
    </citation>
    <scope>NUCLEOTIDE SEQUENCE [LARGE SCALE GENOMIC DNA]</scope>
</reference>
<dbReference type="Proteomes" id="UP000183832">
    <property type="component" value="Unassembled WGS sequence"/>
</dbReference>
<accession>A0A1J1HMZ3</accession>
<dbReference type="EMBL" id="CVRI01000012">
    <property type="protein sequence ID" value="CRK89421.1"/>
    <property type="molecule type" value="Genomic_DNA"/>
</dbReference>
<evidence type="ECO:0000313" key="1">
    <source>
        <dbReference type="EMBL" id="CRK89421.1"/>
    </source>
</evidence>
<name>A0A1J1HMZ3_9DIPT</name>
<keyword evidence="2" id="KW-1185">Reference proteome</keyword>
<gene>
    <name evidence="1" type="ORF">CLUMA_CG003170</name>
</gene>
<evidence type="ECO:0000313" key="2">
    <source>
        <dbReference type="Proteomes" id="UP000183832"/>
    </source>
</evidence>